<dbReference type="OrthoDB" id="3848503at2"/>
<dbReference type="GO" id="GO:0003677">
    <property type="term" value="F:DNA binding"/>
    <property type="evidence" value="ECO:0007669"/>
    <property type="project" value="InterPro"/>
</dbReference>
<dbReference type="GO" id="GO:0097367">
    <property type="term" value="F:carbohydrate derivative binding"/>
    <property type="evidence" value="ECO:0007669"/>
    <property type="project" value="InterPro"/>
</dbReference>
<dbReference type="Proteomes" id="UP000325849">
    <property type="component" value="Unassembled WGS sequence"/>
</dbReference>
<dbReference type="PROSITE" id="PS51071">
    <property type="entry name" value="HTH_RPIR"/>
    <property type="match status" value="1"/>
</dbReference>
<evidence type="ECO:0000256" key="1">
    <source>
        <dbReference type="SAM" id="MobiDB-lite"/>
    </source>
</evidence>
<dbReference type="Gene3D" id="1.10.10.10">
    <property type="entry name" value="Winged helix-like DNA-binding domain superfamily/Winged helix DNA-binding domain"/>
    <property type="match status" value="1"/>
</dbReference>
<organism evidence="3 4">
    <name type="scientific">Streptomyces adustus</name>
    <dbReference type="NCBI Taxonomy" id="1609272"/>
    <lineage>
        <taxon>Bacteria</taxon>
        <taxon>Bacillati</taxon>
        <taxon>Actinomycetota</taxon>
        <taxon>Actinomycetes</taxon>
        <taxon>Kitasatosporales</taxon>
        <taxon>Streptomycetaceae</taxon>
        <taxon>Streptomyces</taxon>
    </lineage>
</organism>
<name>A0A5N8VAH4_9ACTN</name>
<dbReference type="Pfam" id="PF01418">
    <property type="entry name" value="HTH_6"/>
    <property type="match status" value="1"/>
</dbReference>
<dbReference type="InterPro" id="IPR047640">
    <property type="entry name" value="RpiR-like"/>
</dbReference>
<reference evidence="3 4" key="1">
    <citation type="submission" date="2019-07" db="EMBL/GenBank/DDBJ databases">
        <title>New species of Amycolatopsis and Streptomyces.</title>
        <authorList>
            <person name="Duangmal K."/>
            <person name="Teo W.F.A."/>
            <person name="Lipun K."/>
        </authorList>
    </citation>
    <scope>NUCLEOTIDE SEQUENCE [LARGE SCALE GENOMIC DNA]</scope>
    <source>
        <strain evidence="3 4">NBRC 109810</strain>
    </source>
</reference>
<gene>
    <name evidence="3" type="ORF">FNH09_13205</name>
</gene>
<feature type="compositionally biased region" description="Polar residues" evidence="1">
    <location>
        <begin position="34"/>
        <end position="58"/>
    </location>
</feature>
<accession>A0A5N8VAH4</accession>
<dbReference type="InterPro" id="IPR036388">
    <property type="entry name" value="WH-like_DNA-bd_sf"/>
</dbReference>
<evidence type="ECO:0000259" key="2">
    <source>
        <dbReference type="PROSITE" id="PS51071"/>
    </source>
</evidence>
<dbReference type="PANTHER" id="PTHR30514">
    <property type="entry name" value="GLUCOKINASE"/>
    <property type="match status" value="1"/>
</dbReference>
<dbReference type="Pfam" id="PF01380">
    <property type="entry name" value="SIS"/>
    <property type="match status" value="1"/>
</dbReference>
<comment type="caution">
    <text evidence="3">The sequence shown here is derived from an EMBL/GenBank/DDBJ whole genome shotgun (WGS) entry which is preliminary data.</text>
</comment>
<dbReference type="PANTHER" id="PTHR30514:SF18">
    <property type="entry name" value="RPIR-FAMILY TRANSCRIPTIONAL REGULATOR"/>
    <property type="match status" value="1"/>
</dbReference>
<evidence type="ECO:0000313" key="3">
    <source>
        <dbReference type="EMBL" id="MPY32207.1"/>
    </source>
</evidence>
<sequence>MSKAPEPAPQSLVTAVGELCSVSVGDKEDAPAPSLQQARAQASAITSGKTDPQAEVSPTSRLRELFDGPHLSPGQRRIAQYLIEHITEAAFLSITDLADRVGVSQPSVTRFAAAVGFSGYPALREKLQAIALGTLAGGPAADEVNRGNELQAAVDAEIENLENLRRDFADPDRVIEIGRALSESSPLTVLGLRISVSLAEYFAYAARRVHPDVRLVTLGGSVAYDALLQSRAAGGTWVLAFSMPRHAQETLAALRVARSAGLRVALITDLALGALADEADVTFATGTGSRLVFDSYAAPGVLAAALLQAMTDAGPERTQARLEEYEQISEQHHFFLRE</sequence>
<dbReference type="GO" id="GO:0003700">
    <property type="term" value="F:DNA-binding transcription factor activity"/>
    <property type="evidence" value="ECO:0007669"/>
    <property type="project" value="InterPro"/>
</dbReference>
<protein>
    <submittedName>
        <fullName evidence="3">MurR/RpiR family transcriptional regulator</fullName>
    </submittedName>
</protein>
<feature type="domain" description="HTH rpiR-type" evidence="2">
    <location>
        <begin position="58"/>
        <end position="134"/>
    </location>
</feature>
<dbReference type="InterPro" id="IPR000281">
    <property type="entry name" value="HTH_RpiR"/>
</dbReference>
<dbReference type="GO" id="GO:1901135">
    <property type="term" value="P:carbohydrate derivative metabolic process"/>
    <property type="evidence" value="ECO:0007669"/>
    <property type="project" value="InterPro"/>
</dbReference>
<evidence type="ECO:0000313" key="4">
    <source>
        <dbReference type="Proteomes" id="UP000325849"/>
    </source>
</evidence>
<proteinExistence type="predicted"/>
<dbReference type="AlphaFoldDB" id="A0A5N8VAH4"/>
<dbReference type="InterPro" id="IPR001347">
    <property type="entry name" value="SIS_dom"/>
</dbReference>
<dbReference type="EMBL" id="VJZD01000042">
    <property type="protein sequence ID" value="MPY32207.1"/>
    <property type="molecule type" value="Genomic_DNA"/>
</dbReference>
<keyword evidence="4" id="KW-1185">Reference proteome</keyword>
<dbReference type="Gene3D" id="3.40.50.10490">
    <property type="entry name" value="Glucose-6-phosphate isomerase like protein, domain 1"/>
    <property type="match status" value="1"/>
</dbReference>
<dbReference type="InterPro" id="IPR046348">
    <property type="entry name" value="SIS_dom_sf"/>
</dbReference>
<dbReference type="SUPFAM" id="SSF46689">
    <property type="entry name" value="Homeodomain-like"/>
    <property type="match status" value="1"/>
</dbReference>
<feature type="region of interest" description="Disordered" evidence="1">
    <location>
        <begin position="25"/>
        <end position="58"/>
    </location>
</feature>
<dbReference type="SUPFAM" id="SSF53697">
    <property type="entry name" value="SIS domain"/>
    <property type="match status" value="1"/>
</dbReference>
<dbReference type="InterPro" id="IPR009057">
    <property type="entry name" value="Homeodomain-like_sf"/>
</dbReference>